<evidence type="ECO:0000313" key="3">
    <source>
        <dbReference type="Proteomes" id="UP000032430"/>
    </source>
</evidence>
<dbReference type="InterPro" id="IPR000182">
    <property type="entry name" value="GNAT_dom"/>
</dbReference>
<dbReference type="Pfam" id="PF00583">
    <property type="entry name" value="Acetyltransf_1"/>
    <property type="match status" value="1"/>
</dbReference>
<organism evidence="2 3">
    <name type="scientific">Legionella fallonii LLAP-10</name>
    <dbReference type="NCBI Taxonomy" id="1212491"/>
    <lineage>
        <taxon>Bacteria</taxon>
        <taxon>Pseudomonadati</taxon>
        <taxon>Pseudomonadota</taxon>
        <taxon>Gammaproteobacteria</taxon>
        <taxon>Legionellales</taxon>
        <taxon>Legionellaceae</taxon>
        <taxon>Legionella</taxon>
    </lineage>
</organism>
<keyword evidence="3" id="KW-1185">Reference proteome</keyword>
<dbReference type="Proteomes" id="UP000032430">
    <property type="component" value="Chromosome I"/>
</dbReference>
<dbReference type="Gene3D" id="3.40.630.30">
    <property type="match status" value="1"/>
</dbReference>
<dbReference type="RefSeq" id="WP_045096273.1">
    <property type="nucleotide sequence ID" value="NZ_LN614827.1"/>
</dbReference>
<dbReference type="KEGG" id="lfa:LFA_2478"/>
<dbReference type="CDD" id="cd04301">
    <property type="entry name" value="NAT_SF"/>
    <property type="match status" value="1"/>
</dbReference>
<accession>A0A098G775</accession>
<keyword evidence="2" id="KW-0808">Transferase</keyword>
<protein>
    <submittedName>
        <fullName evidence="2">Putative acetyltransferase, GNAT family</fullName>
    </submittedName>
</protein>
<reference evidence="3" key="1">
    <citation type="submission" date="2014-09" db="EMBL/GenBank/DDBJ databases">
        <authorList>
            <person name="Gomez-Valero L."/>
        </authorList>
    </citation>
    <scope>NUCLEOTIDE SEQUENCE [LARGE SCALE GENOMIC DNA]</scope>
    <source>
        <strain evidence="3">ATCC700992</strain>
    </source>
</reference>
<dbReference type="AlphaFoldDB" id="A0A098G775"/>
<evidence type="ECO:0000313" key="2">
    <source>
        <dbReference type="EMBL" id="CEG57851.1"/>
    </source>
</evidence>
<dbReference type="EMBL" id="LN614827">
    <property type="protein sequence ID" value="CEG57851.1"/>
    <property type="molecule type" value="Genomic_DNA"/>
</dbReference>
<dbReference type="HOGENOM" id="CLU_093873_0_0_6"/>
<gene>
    <name evidence="2" type="ORF">LFA_2478</name>
</gene>
<dbReference type="InterPro" id="IPR016181">
    <property type="entry name" value="Acyl_CoA_acyltransferase"/>
</dbReference>
<evidence type="ECO:0000259" key="1">
    <source>
        <dbReference type="PROSITE" id="PS51186"/>
    </source>
</evidence>
<name>A0A098G775_9GAMM</name>
<dbReference type="PROSITE" id="PS51186">
    <property type="entry name" value="GNAT"/>
    <property type="match status" value="1"/>
</dbReference>
<feature type="domain" description="N-acetyltransferase" evidence="1">
    <location>
        <begin position="118"/>
        <end position="253"/>
    </location>
</feature>
<dbReference type="OrthoDB" id="5637934at2"/>
<proteinExistence type="predicted"/>
<sequence>MNNELNAFHRTATNFFSLVSFKQMNYDNLIAFATGVQASGLNPVIVNKVDDAFLTNLSSCQSFYLKNNLPWALILPEYLYNEHVAELLKNQGFILADKGVAMAVLIEAINFPSFDSPMKIKEMKKDLNTWSLPLVAFDPASELSEEYPERHRLASESGALLYHFSGFIHDKVVCSLSLSFCDNKARIDDVATMPAYQKRGYATQLIYAALDYVKQLNSTHCFLEASSSGLDLYKKIGFHELFVNRYYEPSPII</sequence>
<dbReference type="GO" id="GO:0016747">
    <property type="term" value="F:acyltransferase activity, transferring groups other than amino-acyl groups"/>
    <property type="evidence" value="ECO:0007669"/>
    <property type="project" value="InterPro"/>
</dbReference>
<dbReference type="SUPFAM" id="SSF55729">
    <property type="entry name" value="Acyl-CoA N-acyltransferases (Nat)"/>
    <property type="match status" value="1"/>
</dbReference>
<dbReference type="STRING" id="1212491.LFA_2478"/>